<feature type="chain" id="PRO_5039635907" description="Lipoprotein" evidence="1">
    <location>
        <begin position="20"/>
        <end position="109"/>
    </location>
</feature>
<proteinExistence type="predicted"/>
<evidence type="ECO:0000256" key="1">
    <source>
        <dbReference type="SAM" id="SignalP"/>
    </source>
</evidence>
<evidence type="ECO:0000313" key="2">
    <source>
        <dbReference type="EMBL" id="HIX03759.1"/>
    </source>
</evidence>
<dbReference type="AlphaFoldDB" id="A0A9D2ABN2"/>
<keyword evidence="1" id="KW-0732">Signal</keyword>
<evidence type="ECO:0008006" key="4">
    <source>
        <dbReference type="Google" id="ProtNLM"/>
    </source>
</evidence>
<organism evidence="2 3">
    <name type="scientific">Candidatus Odoribacter faecigallinarum</name>
    <dbReference type="NCBI Taxonomy" id="2838706"/>
    <lineage>
        <taxon>Bacteria</taxon>
        <taxon>Pseudomonadati</taxon>
        <taxon>Bacteroidota</taxon>
        <taxon>Bacteroidia</taxon>
        <taxon>Bacteroidales</taxon>
        <taxon>Odoribacteraceae</taxon>
        <taxon>Odoribacter</taxon>
    </lineage>
</organism>
<reference evidence="2" key="2">
    <citation type="submission" date="2021-04" db="EMBL/GenBank/DDBJ databases">
        <authorList>
            <person name="Gilroy R."/>
        </authorList>
    </citation>
    <scope>NUCLEOTIDE SEQUENCE</scope>
    <source>
        <strain evidence="2">23274</strain>
    </source>
</reference>
<accession>A0A9D2ABN2</accession>
<feature type="signal peptide" evidence="1">
    <location>
        <begin position="1"/>
        <end position="19"/>
    </location>
</feature>
<comment type="caution">
    <text evidence="2">The sequence shown here is derived from an EMBL/GenBank/DDBJ whole genome shotgun (WGS) entry which is preliminary data.</text>
</comment>
<name>A0A9D2ABN2_9BACT</name>
<sequence length="109" mass="12377">MKKWLLLLVILAMCSCATNKNYTQNFVSKGPFKIFQVLGYNNALAWELDFMGYSTGVVVLLSNKNGQAYYDNQIIKIPRGKRAKQTSTFTYITTQDISKTVPVVEIQDK</sequence>
<reference evidence="2" key="1">
    <citation type="journal article" date="2021" name="PeerJ">
        <title>Extensive microbial diversity within the chicken gut microbiome revealed by metagenomics and culture.</title>
        <authorList>
            <person name="Gilroy R."/>
            <person name="Ravi A."/>
            <person name="Getino M."/>
            <person name="Pursley I."/>
            <person name="Horton D.L."/>
            <person name="Alikhan N.F."/>
            <person name="Baker D."/>
            <person name="Gharbi K."/>
            <person name="Hall N."/>
            <person name="Watson M."/>
            <person name="Adriaenssens E.M."/>
            <person name="Foster-Nyarko E."/>
            <person name="Jarju S."/>
            <person name="Secka A."/>
            <person name="Antonio M."/>
            <person name="Oren A."/>
            <person name="Chaudhuri R.R."/>
            <person name="La Ragione R."/>
            <person name="Hildebrand F."/>
            <person name="Pallen M.J."/>
        </authorList>
    </citation>
    <scope>NUCLEOTIDE SEQUENCE</scope>
    <source>
        <strain evidence="2">23274</strain>
    </source>
</reference>
<evidence type="ECO:0000313" key="3">
    <source>
        <dbReference type="Proteomes" id="UP000824202"/>
    </source>
</evidence>
<gene>
    <name evidence="2" type="ORF">H9863_06545</name>
</gene>
<protein>
    <recommendedName>
        <fullName evidence="4">Lipoprotein</fullName>
    </recommendedName>
</protein>
<dbReference type="PROSITE" id="PS51257">
    <property type="entry name" value="PROKAR_LIPOPROTEIN"/>
    <property type="match status" value="1"/>
</dbReference>
<dbReference type="Proteomes" id="UP000824202">
    <property type="component" value="Unassembled WGS sequence"/>
</dbReference>
<dbReference type="EMBL" id="DXFT01000125">
    <property type="protein sequence ID" value="HIX03759.1"/>
    <property type="molecule type" value="Genomic_DNA"/>
</dbReference>